<accession>A0A075FM51</accession>
<organism evidence="1">
    <name type="scientific">uncultured marine thaumarchaeote AD1000_04_G03</name>
    <dbReference type="NCBI Taxonomy" id="1455882"/>
    <lineage>
        <taxon>Archaea</taxon>
        <taxon>Nitrososphaerota</taxon>
        <taxon>environmental samples</taxon>
    </lineage>
</organism>
<reference evidence="1" key="1">
    <citation type="journal article" date="2014" name="Genome Biol. Evol.">
        <title>Pangenome evidence for extensive interdomain horizontal transfer affecting lineage core and shell genes in uncultured planktonic thaumarchaeota and euryarchaeota.</title>
        <authorList>
            <person name="Deschamps P."/>
            <person name="Zivanovic Y."/>
            <person name="Moreira D."/>
            <person name="Rodriguez-Valera F."/>
            <person name="Lopez-Garcia P."/>
        </authorList>
    </citation>
    <scope>NUCLEOTIDE SEQUENCE</scope>
</reference>
<dbReference type="EMBL" id="KF900313">
    <property type="protein sequence ID" value="AIE90566.1"/>
    <property type="molecule type" value="Genomic_DNA"/>
</dbReference>
<protein>
    <submittedName>
        <fullName evidence="1">Uncharacterized protein</fullName>
    </submittedName>
</protein>
<evidence type="ECO:0000313" key="1">
    <source>
        <dbReference type="EMBL" id="AIE90566.1"/>
    </source>
</evidence>
<sequence>MLNSPPKKSGYVCVPYQHDKFSIDVKDMWISSRNVKSIYFVTATFSDECKPYFPFSTNHYLLAKFDDEEKLVKDAAKFTNSKPTFIFTVDNELFERDFDKEQSFISTYYLEYSDSDAKADVAKIIVKKDKIRQAGFAHLNLLCSEKPKFVFPHTEKIVVIEVSDDRSPQSINQYCEKARQNISRKGVVMNNFVSLSLLEKLK</sequence>
<proteinExistence type="predicted"/>
<dbReference type="AlphaFoldDB" id="A0A075FM51"/>
<name>A0A075FM51_9ARCH</name>